<dbReference type="Gene3D" id="3.30.1050.10">
    <property type="entry name" value="SCP2 sterol-binding domain"/>
    <property type="match status" value="1"/>
</dbReference>
<dbReference type="PANTHER" id="PTHR37817">
    <property type="entry name" value="N-ACETYLTRANSFERASE EIS"/>
    <property type="match status" value="1"/>
</dbReference>
<dbReference type="Pfam" id="PF13527">
    <property type="entry name" value="Acetyltransf_9"/>
    <property type="match status" value="1"/>
</dbReference>
<reference evidence="3" key="1">
    <citation type="journal article" date="2019" name="Int. J. Syst. Evol. Microbiol.">
        <title>The Global Catalogue of Microorganisms (GCM) 10K type strain sequencing project: providing services to taxonomists for standard genome sequencing and annotation.</title>
        <authorList>
            <consortium name="The Broad Institute Genomics Platform"/>
            <consortium name="The Broad Institute Genome Sequencing Center for Infectious Disease"/>
            <person name="Wu L."/>
            <person name="Ma J."/>
        </authorList>
    </citation>
    <scope>NUCLEOTIDE SEQUENCE [LARGE SCALE GENOMIC DNA]</scope>
    <source>
        <strain evidence="3">JCM 11650</strain>
    </source>
</reference>
<dbReference type="GO" id="GO:0016746">
    <property type="term" value="F:acyltransferase activity"/>
    <property type="evidence" value="ECO:0007669"/>
    <property type="project" value="UniProtKB-KW"/>
</dbReference>
<dbReference type="InterPro" id="IPR041380">
    <property type="entry name" value="Acetyltransf_17"/>
</dbReference>
<keyword evidence="2" id="KW-0808">Transferase</keyword>
<dbReference type="EMBL" id="JBHUFL010000003">
    <property type="protein sequence ID" value="MFD1835964.1"/>
    <property type="molecule type" value="Genomic_DNA"/>
</dbReference>
<accession>A0ABW4PYR9</accession>
<keyword evidence="3" id="KW-1185">Reference proteome</keyword>
<dbReference type="InterPro" id="IPR016181">
    <property type="entry name" value="Acyl_CoA_acyltransferase"/>
</dbReference>
<sequence>MPVRELTTSDAAAYRRLSALAFGGSAGEDPGRPFSPGLIPMGIDSTSLPGGAEGVLAAGAQIREDRVTLAGGTVACGGIGGVAVHPAHRAGGLFRELMTAVLARCTHEGMAFSMLYPANVAIYRALGYQVVTEVGFLRVPLLDLQRLRPVPDRRTVPVTAGSFERVRALYRELTAGDNGMLTREGPLFGTELPAEPWHALLLEDGAGTAHGYVSFTRTGGDDGVGLEVHELLGRSREDRRELLRSLGTWSTVTETLRLRLRVEDPVLDALPGGRARHDPQVMPLVMVRVTDTAAALTARPAPAGLQGALRLEVDDAALPAGTTAAAGAWRVEIADGAVRPVPLPDSGATDGAQDLPAVRLDVHAASLLLIGGRSLADAERLGLGVQADPAARTLLDALLAGPRPAVMDQF</sequence>
<evidence type="ECO:0000259" key="1">
    <source>
        <dbReference type="PROSITE" id="PS51186"/>
    </source>
</evidence>
<comment type="caution">
    <text evidence="2">The sequence shown here is derived from an EMBL/GenBank/DDBJ whole genome shotgun (WGS) entry which is preliminary data.</text>
</comment>
<protein>
    <submittedName>
        <fullName evidence="2">Enhanced intracellular survival protein Eis</fullName>
        <ecNumber evidence="2">2.3.1.-</ecNumber>
    </submittedName>
</protein>
<dbReference type="InterPro" id="IPR000182">
    <property type="entry name" value="GNAT_dom"/>
</dbReference>
<dbReference type="Pfam" id="PF13530">
    <property type="entry name" value="SCP2_2"/>
    <property type="match status" value="1"/>
</dbReference>
<dbReference type="Gene3D" id="3.40.630.30">
    <property type="match status" value="2"/>
</dbReference>
<dbReference type="EC" id="2.3.1.-" evidence="2"/>
<dbReference type="RefSeq" id="WP_343905219.1">
    <property type="nucleotide sequence ID" value="NZ_BAAAIS010000003.1"/>
</dbReference>
<dbReference type="Proteomes" id="UP001597280">
    <property type="component" value="Unassembled WGS sequence"/>
</dbReference>
<keyword evidence="2" id="KW-0012">Acyltransferase</keyword>
<organism evidence="2 3">
    <name type="scientific">Brachybacterium rhamnosum</name>
    <dbReference type="NCBI Taxonomy" id="173361"/>
    <lineage>
        <taxon>Bacteria</taxon>
        <taxon>Bacillati</taxon>
        <taxon>Actinomycetota</taxon>
        <taxon>Actinomycetes</taxon>
        <taxon>Micrococcales</taxon>
        <taxon>Dermabacteraceae</taxon>
        <taxon>Brachybacterium</taxon>
    </lineage>
</organism>
<evidence type="ECO:0000313" key="2">
    <source>
        <dbReference type="EMBL" id="MFD1835964.1"/>
    </source>
</evidence>
<dbReference type="SUPFAM" id="SSF55729">
    <property type="entry name" value="Acyl-CoA N-acyltransferases (Nat)"/>
    <property type="match status" value="1"/>
</dbReference>
<dbReference type="Pfam" id="PF17668">
    <property type="entry name" value="Acetyltransf_17"/>
    <property type="match status" value="1"/>
</dbReference>
<feature type="domain" description="N-acetyltransferase" evidence="1">
    <location>
        <begin position="1"/>
        <end position="157"/>
    </location>
</feature>
<dbReference type="InterPro" id="IPR051554">
    <property type="entry name" value="Acetyltransferase_Eis"/>
</dbReference>
<proteinExistence type="predicted"/>
<dbReference type="InterPro" id="IPR036527">
    <property type="entry name" value="SCP2_sterol-bd_dom_sf"/>
</dbReference>
<dbReference type="SUPFAM" id="SSF55718">
    <property type="entry name" value="SCP-like"/>
    <property type="match status" value="1"/>
</dbReference>
<dbReference type="PROSITE" id="PS51186">
    <property type="entry name" value="GNAT"/>
    <property type="match status" value="1"/>
</dbReference>
<dbReference type="PANTHER" id="PTHR37817:SF1">
    <property type="entry name" value="N-ACETYLTRANSFERASE EIS"/>
    <property type="match status" value="1"/>
</dbReference>
<dbReference type="InterPro" id="IPR025559">
    <property type="entry name" value="Eis_dom"/>
</dbReference>
<evidence type="ECO:0000313" key="3">
    <source>
        <dbReference type="Proteomes" id="UP001597280"/>
    </source>
</evidence>
<name>A0ABW4PYR9_9MICO</name>
<gene>
    <name evidence="2" type="primary">eis</name>
    <name evidence="2" type="ORF">ACFSDA_12890</name>
</gene>